<dbReference type="SUPFAM" id="SSF51556">
    <property type="entry name" value="Metallo-dependent hydrolases"/>
    <property type="match status" value="1"/>
</dbReference>
<dbReference type="EMBL" id="ADVL01000434">
    <property type="protein sequence ID" value="EFH11241.1"/>
    <property type="molecule type" value="Genomic_DNA"/>
</dbReference>
<name>D5RN77_9PROT</name>
<comment type="caution">
    <text evidence="2">The sequence shown here is derived from an EMBL/GenBank/DDBJ whole genome shotgun (WGS) entry which is preliminary data.</text>
</comment>
<evidence type="ECO:0000313" key="2">
    <source>
        <dbReference type="EMBL" id="EFH11241.1"/>
    </source>
</evidence>
<keyword evidence="2" id="KW-0378">Hydrolase</keyword>
<dbReference type="Pfam" id="PF04909">
    <property type="entry name" value="Amidohydro_2"/>
    <property type="match status" value="1"/>
</dbReference>
<dbReference type="InterPro" id="IPR006680">
    <property type="entry name" value="Amidohydro-rel"/>
</dbReference>
<organism evidence="2 3">
    <name type="scientific">Pseudoroseomonas cervicalis ATCC 49957</name>
    <dbReference type="NCBI Taxonomy" id="525371"/>
    <lineage>
        <taxon>Bacteria</taxon>
        <taxon>Pseudomonadati</taxon>
        <taxon>Pseudomonadota</taxon>
        <taxon>Alphaproteobacteria</taxon>
        <taxon>Acetobacterales</taxon>
        <taxon>Roseomonadaceae</taxon>
        <taxon>Roseomonas</taxon>
    </lineage>
</organism>
<keyword evidence="3" id="KW-1185">Reference proteome</keyword>
<protein>
    <submittedName>
        <fullName evidence="2">Amidohydrolase family protein</fullName>
    </submittedName>
</protein>
<dbReference type="AlphaFoldDB" id="D5RN77"/>
<dbReference type="InterPro" id="IPR052358">
    <property type="entry name" value="Aro_Compnd_Degr_Hydrolases"/>
</dbReference>
<sequence>MPTPPHGEAAMPDLSFVPEGACDAHLHILDARFPAAGPTPPGATLADYRAVQRRLGLSRAVLVQAKHHGTDPACLLDALAALGAAGRGIAVATPDIGDAALRRLDSGGVRGLRFSLWNPADSQTSLEMLAPLAARIAPLGWHAQLHLTAGQILDAAPILGTLPCPMVFDHMARLPAGQGVGQGAAHPAFAVVARLLQQGRAWVKLSGAYLVDPAGPPWGAAGAIARAFLAEAPERLVWGSDWPHVTERHKPDAATLLGLLAEWAGKPVAARILSDNAAALYGFADGTRTP</sequence>
<dbReference type="PANTHER" id="PTHR35563">
    <property type="entry name" value="BARREL METAL-DEPENDENT HYDROLASE, PUTATIVE (AFU_ORTHOLOGUE AFUA_1G16240)-RELATED"/>
    <property type="match status" value="1"/>
</dbReference>
<evidence type="ECO:0000313" key="3">
    <source>
        <dbReference type="Proteomes" id="UP000005324"/>
    </source>
</evidence>
<dbReference type="Gene3D" id="3.20.20.140">
    <property type="entry name" value="Metal-dependent hydrolases"/>
    <property type="match status" value="1"/>
</dbReference>
<dbReference type="InterPro" id="IPR032466">
    <property type="entry name" value="Metal_Hydrolase"/>
</dbReference>
<dbReference type="HOGENOM" id="CLU_064039_2_1_5"/>
<dbReference type="PANTHER" id="PTHR35563:SF2">
    <property type="entry name" value="BARREL METAL-DEPENDENT HYDROLASE, PUTATIVE (AFU_ORTHOLOGUE AFUA_1G16240)-RELATED"/>
    <property type="match status" value="1"/>
</dbReference>
<proteinExistence type="predicted"/>
<dbReference type="GO" id="GO:0016787">
    <property type="term" value="F:hydrolase activity"/>
    <property type="evidence" value="ECO:0007669"/>
    <property type="project" value="UniProtKB-KW"/>
</dbReference>
<accession>D5RN77</accession>
<dbReference type="RefSeq" id="WP_007005468.1">
    <property type="nucleotide sequence ID" value="NZ_GG770782.1"/>
</dbReference>
<gene>
    <name evidence="2" type="ORF">HMPREF0731_2538</name>
</gene>
<feature type="domain" description="Amidohydrolase-related" evidence="1">
    <location>
        <begin position="22"/>
        <end position="283"/>
    </location>
</feature>
<dbReference type="Proteomes" id="UP000005324">
    <property type="component" value="Unassembled WGS sequence"/>
</dbReference>
<evidence type="ECO:0000259" key="1">
    <source>
        <dbReference type="Pfam" id="PF04909"/>
    </source>
</evidence>
<reference evidence="2 3" key="1">
    <citation type="submission" date="2010-04" db="EMBL/GenBank/DDBJ databases">
        <authorList>
            <person name="Qin X."/>
            <person name="Bachman B."/>
            <person name="Battles P."/>
            <person name="Bell A."/>
            <person name="Bess C."/>
            <person name="Bickham C."/>
            <person name="Chaboub L."/>
            <person name="Chen D."/>
            <person name="Coyle M."/>
            <person name="Deiros D.R."/>
            <person name="Dinh H."/>
            <person name="Forbes L."/>
            <person name="Fowler G."/>
            <person name="Francisco L."/>
            <person name="Fu Q."/>
            <person name="Gubbala S."/>
            <person name="Hale W."/>
            <person name="Han Y."/>
            <person name="Hemphill L."/>
            <person name="Highlander S.K."/>
            <person name="Hirani K."/>
            <person name="Hogues M."/>
            <person name="Jackson L."/>
            <person name="Jakkamsetti A."/>
            <person name="Javaid M."/>
            <person name="Jiang H."/>
            <person name="Korchina V."/>
            <person name="Kovar C."/>
            <person name="Lara F."/>
            <person name="Lee S."/>
            <person name="Mata R."/>
            <person name="Mathew T."/>
            <person name="Moen C."/>
            <person name="Morales K."/>
            <person name="Munidasa M."/>
            <person name="Nazareth L."/>
            <person name="Ngo R."/>
            <person name="Nguyen L."/>
            <person name="Okwuonu G."/>
            <person name="Ongeri F."/>
            <person name="Patil S."/>
            <person name="Petrosino J."/>
            <person name="Pham C."/>
            <person name="Pham P."/>
            <person name="Pu L.-L."/>
            <person name="Puazo M."/>
            <person name="Raj R."/>
            <person name="Reid J."/>
            <person name="Rouhana J."/>
            <person name="Saada N."/>
            <person name="Shang Y."/>
            <person name="Simmons D."/>
            <person name="Thornton R."/>
            <person name="Warren J."/>
            <person name="Weissenberger G."/>
            <person name="Zhang J."/>
            <person name="Zhang L."/>
            <person name="Zhou C."/>
            <person name="Zhu D."/>
            <person name="Muzny D."/>
            <person name="Worley K."/>
            <person name="Gibbs R."/>
        </authorList>
    </citation>
    <scope>NUCLEOTIDE SEQUENCE [LARGE SCALE GENOMIC DNA]</scope>
    <source>
        <strain evidence="2 3">ATCC 49957</strain>
    </source>
</reference>